<dbReference type="Gene3D" id="2.60.40.3140">
    <property type="match status" value="1"/>
</dbReference>
<gene>
    <name evidence="2" type="ORF">FW778_21685</name>
</gene>
<sequence>MKQLLIVIVSLITSPLLFAQKELPKFGNIDKADLLLKECDFDKDAAAYKLIDYGDVRYVRGKDLFKIETQRRIRIKILKDKGLDLANIKIKFYSKQGYENISNISGVTYNIDNSGNVVTTKLDKSSIFKKPVDKKFSEVAFTLPDVKVGSVIEYKYTDDKESIENLSDWYFQDDIPTRLSMYRILVPSIFRFVNEVMAYQKVEQSSDNVNENMALPNGSIFNYTSAEHTYIVQNVPALTDEPYMGAAKDYLQRVVFQLSQIIYADGEVTEVMSSWPKLTKDLLQEEDFGLQLKKNIPHTGTLDDSLKLLKTEQEKIVFIYDYVQRNMNWNGSESIYSYDGIRSAWDKKSGSNCEINFVLIDLLRDAGLKAYPLLVSTKDNGSVNTLYPFLQQFNNTMACVVTENKTYILNAADKYNPAYLIPYDVVNNQAFIVDADNGGWITLTDDKDKYMNLVSIFSEITPDGLMKGNATIYSSGYSKNPRVKKWKEDRSSFNDYFLKSFTGVKVDTLEVYNEDVDTLPLEQKLKFSLPVNTSGDYEYFPLNLFQGLEKNPFIADQRHTDIDFGYKQTYQVVGKIYIPDGYQFDALPKNIKMIMPDTSIVFTRLMQADSASVDLRIRLEFKKPVYVAGDYPLFQEFYKKLFATLNEQVVIKKKKATP</sequence>
<dbReference type="Pfam" id="PF12969">
    <property type="entry name" value="DUF3857"/>
    <property type="match status" value="1"/>
</dbReference>
<comment type="caution">
    <text evidence="2">The sequence shown here is derived from an EMBL/GenBank/DDBJ whole genome shotgun (WGS) entry which is preliminary data.</text>
</comment>
<reference evidence="2 3" key="1">
    <citation type="submission" date="2019-09" db="EMBL/GenBank/DDBJ databases">
        <title>Draft genome sequence of Ginsengibacter sp. BR5-29.</title>
        <authorList>
            <person name="Im W.-T."/>
        </authorList>
    </citation>
    <scope>NUCLEOTIDE SEQUENCE [LARGE SCALE GENOMIC DNA]</scope>
    <source>
        <strain evidence="2 3">BR5-29</strain>
    </source>
</reference>
<keyword evidence="3" id="KW-1185">Reference proteome</keyword>
<name>A0A5J5IB33_9BACT</name>
<evidence type="ECO:0000313" key="2">
    <source>
        <dbReference type="EMBL" id="KAA9034625.1"/>
    </source>
</evidence>
<dbReference type="EMBL" id="VYQF01000013">
    <property type="protein sequence ID" value="KAA9034625.1"/>
    <property type="molecule type" value="Genomic_DNA"/>
</dbReference>
<dbReference type="Gene3D" id="2.60.120.1130">
    <property type="match status" value="1"/>
</dbReference>
<dbReference type="Gene3D" id="3.10.620.30">
    <property type="match status" value="1"/>
</dbReference>
<dbReference type="AlphaFoldDB" id="A0A5J5IB33"/>
<evidence type="ECO:0000313" key="3">
    <source>
        <dbReference type="Proteomes" id="UP000326903"/>
    </source>
</evidence>
<protein>
    <submittedName>
        <fullName evidence="2">DUF3857 domain-containing protein</fullName>
    </submittedName>
</protein>
<dbReference type="InterPro" id="IPR024618">
    <property type="entry name" value="DUF3857"/>
</dbReference>
<dbReference type="Proteomes" id="UP000326903">
    <property type="component" value="Unassembled WGS sequence"/>
</dbReference>
<dbReference type="RefSeq" id="WP_150416997.1">
    <property type="nucleotide sequence ID" value="NZ_VYQF01000013.1"/>
</dbReference>
<organism evidence="2 3">
    <name type="scientific">Ginsengibacter hankyongi</name>
    <dbReference type="NCBI Taxonomy" id="2607284"/>
    <lineage>
        <taxon>Bacteria</taxon>
        <taxon>Pseudomonadati</taxon>
        <taxon>Bacteroidota</taxon>
        <taxon>Chitinophagia</taxon>
        <taxon>Chitinophagales</taxon>
        <taxon>Chitinophagaceae</taxon>
        <taxon>Ginsengibacter</taxon>
    </lineage>
</organism>
<evidence type="ECO:0000259" key="1">
    <source>
        <dbReference type="Pfam" id="PF12969"/>
    </source>
</evidence>
<feature type="domain" description="DUF3857" evidence="1">
    <location>
        <begin position="68"/>
        <end position="194"/>
    </location>
</feature>
<accession>A0A5J5IB33</accession>
<proteinExistence type="predicted"/>